<gene>
    <name evidence="1" type="ORF">MRATA1EN3_LOCUS3876</name>
</gene>
<reference evidence="1" key="1">
    <citation type="submission" date="2023-05" db="EMBL/GenBank/DDBJ databases">
        <authorList>
            <consortium name="ELIXIR-Norway"/>
        </authorList>
    </citation>
    <scope>NUCLEOTIDE SEQUENCE</scope>
</reference>
<protein>
    <submittedName>
        <fullName evidence="1">Uncharacterized protein</fullName>
    </submittedName>
</protein>
<evidence type="ECO:0000313" key="2">
    <source>
        <dbReference type="Proteomes" id="UP001162501"/>
    </source>
</evidence>
<name>A0ACB0DWJ2_RANTA</name>
<dbReference type="Proteomes" id="UP001162501">
    <property type="component" value="Chromosome 11"/>
</dbReference>
<organism evidence="1 2">
    <name type="scientific">Rangifer tarandus platyrhynchus</name>
    <name type="common">Svalbard reindeer</name>
    <dbReference type="NCBI Taxonomy" id="3082113"/>
    <lineage>
        <taxon>Eukaryota</taxon>
        <taxon>Metazoa</taxon>
        <taxon>Chordata</taxon>
        <taxon>Craniata</taxon>
        <taxon>Vertebrata</taxon>
        <taxon>Euteleostomi</taxon>
        <taxon>Mammalia</taxon>
        <taxon>Eutheria</taxon>
        <taxon>Laurasiatheria</taxon>
        <taxon>Artiodactyla</taxon>
        <taxon>Ruminantia</taxon>
        <taxon>Pecora</taxon>
        <taxon>Cervidae</taxon>
        <taxon>Odocoileinae</taxon>
        <taxon>Rangifer</taxon>
    </lineage>
</organism>
<sequence length="257" mass="27043">MQRSLGSEASTTAPDRLHLDPGKLLLPANLTSPKPLLGVAPPMAAGRVGAGGAAADTRAPCPGAALRSADYTYAGHLSTGTCRFMLPGLAGRLHKPHPETGPPLGVRLHKPTDQRWLFARGCGPLSGLWFTYPDRGHCGVRRALPVLGSSDRWAPEPPQIPASPACLQPGSPPSAGPQRFGQPLPQAYRMASRRLWGSLCHLQALKTPRLQRSGPVLTPASSEQRCPTPIPSRADTPVLQVTGLQVTGKVAALESVT</sequence>
<proteinExistence type="predicted"/>
<dbReference type="EMBL" id="OX596095">
    <property type="protein sequence ID" value="CAI9692663.1"/>
    <property type="molecule type" value="Genomic_DNA"/>
</dbReference>
<accession>A0ACB0DWJ2</accession>
<evidence type="ECO:0000313" key="1">
    <source>
        <dbReference type="EMBL" id="CAI9692663.1"/>
    </source>
</evidence>